<keyword evidence="3" id="KW-1185">Reference proteome</keyword>
<dbReference type="RefSeq" id="WP_057841289.1">
    <property type="nucleotide sequence ID" value="NZ_LLYA01000001.1"/>
</dbReference>
<sequence>MTKVDRDRAQARFDKAAKAVQDAKSGKAERDATAKAVLDNMAKLKALRLAREAAEPQRAPAAKAAKKARSSTKRPDEKPVALSEWLASQQNGGRRT</sequence>
<dbReference type="AlphaFoldDB" id="A0A0R3NDN0"/>
<comment type="caution">
    <text evidence="2">The sequence shown here is derived from an EMBL/GenBank/DDBJ whole genome shotgun (WGS) entry which is preliminary data.</text>
</comment>
<reference evidence="2 3" key="1">
    <citation type="submission" date="2014-03" db="EMBL/GenBank/DDBJ databases">
        <title>Bradyrhizobium valentinum sp. nov., isolated from effective nodules of Lupinus mariae-josephae, a lupine endemic of basic-lime soils in Eastern Spain.</title>
        <authorList>
            <person name="Duran D."/>
            <person name="Rey L."/>
            <person name="Navarro A."/>
            <person name="Busquets A."/>
            <person name="Imperial J."/>
            <person name="Ruiz-Argueso T."/>
        </authorList>
    </citation>
    <scope>NUCLEOTIDE SEQUENCE [LARGE SCALE GENOMIC DNA]</scope>
    <source>
        <strain evidence="2 3">Ro19</strain>
    </source>
</reference>
<gene>
    <name evidence="2" type="ORF">CQ13_01850</name>
</gene>
<feature type="compositionally biased region" description="Polar residues" evidence="1">
    <location>
        <begin position="86"/>
        <end position="96"/>
    </location>
</feature>
<proteinExistence type="predicted"/>
<evidence type="ECO:0000313" key="3">
    <source>
        <dbReference type="Proteomes" id="UP000052023"/>
    </source>
</evidence>
<name>A0A0R3NDN0_9BRAD</name>
<evidence type="ECO:0000256" key="1">
    <source>
        <dbReference type="SAM" id="MobiDB-lite"/>
    </source>
</evidence>
<feature type="region of interest" description="Disordered" evidence="1">
    <location>
        <begin position="51"/>
        <end position="96"/>
    </location>
</feature>
<feature type="region of interest" description="Disordered" evidence="1">
    <location>
        <begin position="1"/>
        <end position="28"/>
    </location>
</feature>
<feature type="compositionally biased region" description="Basic and acidic residues" evidence="1">
    <location>
        <begin position="1"/>
        <end position="17"/>
    </location>
</feature>
<dbReference type="OrthoDB" id="8255195at2"/>
<evidence type="ECO:0000313" key="2">
    <source>
        <dbReference type="EMBL" id="KRR30409.1"/>
    </source>
</evidence>
<organism evidence="2 3">
    <name type="scientific">Bradyrhizobium retamae</name>
    <dbReference type="NCBI Taxonomy" id="1300035"/>
    <lineage>
        <taxon>Bacteria</taxon>
        <taxon>Pseudomonadati</taxon>
        <taxon>Pseudomonadota</taxon>
        <taxon>Alphaproteobacteria</taxon>
        <taxon>Hyphomicrobiales</taxon>
        <taxon>Nitrobacteraceae</taxon>
        <taxon>Bradyrhizobium</taxon>
    </lineage>
</organism>
<protein>
    <submittedName>
        <fullName evidence="2">Uncharacterized protein</fullName>
    </submittedName>
</protein>
<accession>A0A0R3NDN0</accession>
<dbReference type="EMBL" id="LLYA01000001">
    <property type="protein sequence ID" value="KRR30409.1"/>
    <property type="molecule type" value="Genomic_DNA"/>
</dbReference>
<dbReference type="Proteomes" id="UP000052023">
    <property type="component" value="Unassembled WGS sequence"/>
</dbReference>